<feature type="compositionally biased region" description="Low complexity" evidence="5">
    <location>
        <begin position="42"/>
        <end position="68"/>
    </location>
</feature>
<dbReference type="PANTHER" id="PTHR19372:SF7">
    <property type="entry name" value="SULFITE OXIDASE, MITOCHONDRIAL"/>
    <property type="match status" value="1"/>
</dbReference>
<dbReference type="SUPFAM" id="SSF56524">
    <property type="entry name" value="Oxidoreductase molybdopterin-binding domain"/>
    <property type="match status" value="1"/>
</dbReference>
<dbReference type="Gene3D" id="3.90.420.10">
    <property type="entry name" value="Oxidoreductase, molybdopterin-binding domain"/>
    <property type="match status" value="1"/>
</dbReference>
<keyword evidence="3" id="KW-0479">Metal-binding</keyword>
<dbReference type="Gene3D" id="2.60.40.650">
    <property type="match status" value="1"/>
</dbReference>
<dbReference type="InterPro" id="IPR006311">
    <property type="entry name" value="TAT_signal"/>
</dbReference>
<dbReference type="InterPro" id="IPR014756">
    <property type="entry name" value="Ig_E-set"/>
</dbReference>
<evidence type="ECO:0000313" key="9">
    <source>
        <dbReference type="Proteomes" id="UP001597034"/>
    </source>
</evidence>
<comment type="caution">
    <text evidence="8">The sequence shown here is derived from an EMBL/GenBank/DDBJ whole genome shotgun (WGS) entry which is preliminary data.</text>
</comment>
<dbReference type="GO" id="GO:0046872">
    <property type="term" value="F:metal ion binding"/>
    <property type="evidence" value="ECO:0007669"/>
    <property type="project" value="UniProtKB-KW"/>
</dbReference>
<dbReference type="AlphaFoldDB" id="A0ABD6DQG4"/>
<keyword evidence="9" id="KW-1185">Reference proteome</keyword>
<comment type="cofactor">
    <cofactor evidence="1">
        <name>Mo-molybdopterin</name>
        <dbReference type="ChEBI" id="CHEBI:71302"/>
    </cofactor>
</comment>
<evidence type="ECO:0000256" key="1">
    <source>
        <dbReference type="ARBA" id="ARBA00001924"/>
    </source>
</evidence>
<keyword evidence="4" id="KW-0560">Oxidoreductase</keyword>
<name>A0ABD6DQG4_9EURY</name>
<evidence type="ECO:0000256" key="2">
    <source>
        <dbReference type="ARBA" id="ARBA00022505"/>
    </source>
</evidence>
<evidence type="ECO:0000256" key="4">
    <source>
        <dbReference type="ARBA" id="ARBA00023002"/>
    </source>
</evidence>
<feature type="region of interest" description="Disordered" evidence="5">
    <location>
        <begin position="30"/>
        <end position="98"/>
    </location>
</feature>
<dbReference type="EMBL" id="JBHUDO010000004">
    <property type="protein sequence ID" value="MFD1647703.1"/>
    <property type="molecule type" value="Genomic_DNA"/>
</dbReference>
<sequence>MGEQSDAEPSKRDRYLERRRVLKAVGAVAGSSLLAGCGGNQTAGTETPTGTEPTAATEPPTETATETQQTEEPEQSLEERYPGLRILSPEPENAEAAERETYTTLITPLEEFYIRNHYPTPDIQESEWTVSLTGMFDEDVELSMEELKREFPTETVFHVMQCSGNGRAYFDPQVGGNQWTFGAVGNAEWTGTPVSAILERYGADTSDGMWVSFMGGEAPEGEDIFTRSIPMGKVMDDCILAYEMNGAPIAGDHGFPVRLVVPGWYGNNNVKWVNRMHVMDMMVFGDEWETEDQRLYTHWQQYSYRIIPVQDEAAEQYQTIDTYDTYEQMQNPDQIRNAYIFDQLVKSMIGFPGEDSTVTRRADGTVEVIGVAWAGDNAVETVEVSDDGGETWNEAEFFRPDLGPFSWRLFRYVWSPEPGDYTLVSRATDAMDRTQPATVSSPDQNLRGIQNDQFPWNQGGYSNTAYMSHAVDVTVE</sequence>
<dbReference type="RefSeq" id="WP_256401817.1">
    <property type="nucleotide sequence ID" value="NZ_JANHJR010000004.1"/>
</dbReference>
<feature type="domain" description="Moybdenum cofactor oxidoreductase dimerisation" evidence="7">
    <location>
        <begin position="340"/>
        <end position="453"/>
    </location>
</feature>
<dbReference type="PROSITE" id="PS51318">
    <property type="entry name" value="TAT"/>
    <property type="match status" value="1"/>
</dbReference>
<evidence type="ECO:0000256" key="3">
    <source>
        <dbReference type="ARBA" id="ARBA00022723"/>
    </source>
</evidence>
<dbReference type="Pfam" id="PF03404">
    <property type="entry name" value="Mo-co_dimer"/>
    <property type="match status" value="1"/>
</dbReference>
<evidence type="ECO:0000313" key="8">
    <source>
        <dbReference type="EMBL" id="MFD1647703.1"/>
    </source>
</evidence>
<dbReference type="InterPro" id="IPR008335">
    <property type="entry name" value="Mopterin_OxRdtase_euk"/>
</dbReference>
<dbReference type="SUPFAM" id="SSF81296">
    <property type="entry name" value="E set domains"/>
    <property type="match status" value="1"/>
</dbReference>
<evidence type="ECO:0000259" key="7">
    <source>
        <dbReference type="Pfam" id="PF03404"/>
    </source>
</evidence>
<accession>A0ABD6DQG4</accession>
<dbReference type="GO" id="GO:0016491">
    <property type="term" value="F:oxidoreductase activity"/>
    <property type="evidence" value="ECO:0007669"/>
    <property type="project" value="UniProtKB-KW"/>
</dbReference>
<dbReference type="PANTHER" id="PTHR19372">
    <property type="entry name" value="SULFITE REDUCTASE"/>
    <property type="match status" value="1"/>
</dbReference>
<evidence type="ECO:0000259" key="6">
    <source>
        <dbReference type="Pfam" id="PF00174"/>
    </source>
</evidence>
<organism evidence="8 9">
    <name type="scientific">Haloarchaeobius litoreus</name>
    <dbReference type="NCBI Taxonomy" id="755306"/>
    <lineage>
        <taxon>Archaea</taxon>
        <taxon>Methanobacteriati</taxon>
        <taxon>Methanobacteriota</taxon>
        <taxon>Stenosarchaea group</taxon>
        <taxon>Halobacteria</taxon>
        <taxon>Halobacteriales</taxon>
        <taxon>Halorubellaceae</taxon>
        <taxon>Haloarchaeobius</taxon>
    </lineage>
</organism>
<dbReference type="Proteomes" id="UP001597034">
    <property type="component" value="Unassembled WGS sequence"/>
</dbReference>
<feature type="domain" description="Oxidoreductase molybdopterin-binding" evidence="6">
    <location>
        <begin position="117"/>
        <end position="280"/>
    </location>
</feature>
<proteinExistence type="predicted"/>
<reference evidence="8 9" key="1">
    <citation type="journal article" date="2019" name="Int. J. Syst. Evol. Microbiol.">
        <title>The Global Catalogue of Microorganisms (GCM) 10K type strain sequencing project: providing services to taxonomists for standard genome sequencing and annotation.</title>
        <authorList>
            <consortium name="The Broad Institute Genomics Platform"/>
            <consortium name="The Broad Institute Genome Sequencing Center for Infectious Disease"/>
            <person name="Wu L."/>
            <person name="Ma J."/>
        </authorList>
    </citation>
    <scope>NUCLEOTIDE SEQUENCE [LARGE SCALE GENOMIC DNA]</scope>
    <source>
        <strain evidence="8 9">CGMCC 1.10390</strain>
    </source>
</reference>
<gene>
    <name evidence="8" type="ORF">ACFSBL_18585</name>
</gene>
<dbReference type="InterPro" id="IPR005066">
    <property type="entry name" value="MoCF_OxRdtse_dimer"/>
</dbReference>
<keyword evidence="2" id="KW-0500">Molybdenum</keyword>
<evidence type="ECO:0000256" key="5">
    <source>
        <dbReference type="SAM" id="MobiDB-lite"/>
    </source>
</evidence>
<dbReference type="PRINTS" id="PR00407">
    <property type="entry name" value="EUMOPTERIN"/>
</dbReference>
<dbReference type="Pfam" id="PF00174">
    <property type="entry name" value="Oxidored_molyb"/>
    <property type="match status" value="1"/>
</dbReference>
<dbReference type="CDD" id="cd02110">
    <property type="entry name" value="SO_family_Moco_dimer"/>
    <property type="match status" value="1"/>
</dbReference>
<protein>
    <submittedName>
        <fullName evidence="8">Sulfite oxidase</fullName>
    </submittedName>
</protein>
<dbReference type="InterPro" id="IPR000572">
    <property type="entry name" value="OxRdtase_Mopterin-bd_dom"/>
</dbReference>
<dbReference type="InterPro" id="IPR036374">
    <property type="entry name" value="OxRdtase_Mopterin-bd_sf"/>
</dbReference>